<accession>A0A7R8ZII2</accession>
<evidence type="ECO:0000256" key="3">
    <source>
        <dbReference type="ARBA" id="ARBA00012146"/>
    </source>
</evidence>
<dbReference type="EC" id="3.6.1.1" evidence="3"/>
<comment type="similarity">
    <text evidence="2">Belongs to the PPase family.</text>
</comment>
<dbReference type="OrthoDB" id="1608002at2759"/>
<dbReference type="PROSITE" id="PS00387">
    <property type="entry name" value="PPASE"/>
    <property type="match status" value="1"/>
</dbReference>
<reference evidence="7" key="1">
    <citation type="submission" date="2020-11" db="EMBL/GenBank/DDBJ databases">
        <authorList>
            <person name="Tran Van P."/>
        </authorList>
    </citation>
    <scope>NUCLEOTIDE SEQUENCE</scope>
</reference>
<dbReference type="PANTHER" id="PTHR10286">
    <property type="entry name" value="INORGANIC PYROPHOSPHATASE"/>
    <property type="match status" value="1"/>
</dbReference>
<dbReference type="GO" id="GO:0006796">
    <property type="term" value="P:phosphate-containing compound metabolic process"/>
    <property type="evidence" value="ECO:0007669"/>
    <property type="project" value="InterPro"/>
</dbReference>
<sequence length="344" mass="38536">MLWSLPRLSRGLPRVRGASGVLPLLFPASLNAIDNIPSKGAKLWRVDPVDLSWNHNISEEVNVPVLQNVCKMAFNYRTVERGELFTKEYHMYFADDCGIISPVHDIPLFTGESKDDDRYMHMVVEIPRWSNAKMEMNMGTPMNPIKQDIKKGKMRFVNNIFPHHGYPWNYGALPQTWENPDIIESSTGTKGDNDPLDVCEIGTAIKPRGSVIQVKALGALALIDEGETDWKIIVIDTTDPIADSLNDIAGKPVNQFGFNGEFLNKSTSSKVIQKCYEHWCELIQGVVVKDNISLATTTCEVPSRVGREEAQALVDATNEYSPSSYPPEVDRNYFIYTDQETAGP</sequence>
<organism evidence="7">
    <name type="scientific">Cyprideis torosa</name>
    <dbReference type="NCBI Taxonomy" id="163714"/>
    <lineage>
        <taxon>Eukaryota</taxon>
        <taxon>Metazoa</taxon>
        <taxon>Ecdysozoa</taxon>
        <taxon>Arthropoda</taxon>
        <taxon>Crustacea</taxon>
        <taxon>Oligostraca</taxon>
        <taxon>Ostracoda</taxon>
        <taxon>Podocopa</taxon>
        <taxon>Podocopida</taxon>
        <taxon>Cytherocopina</taxon>
        <taxon>Cytheroidea</taxon>
        <taxon>Cytherideidae</taxon>
        <taxon>Cyprideis</taxon>
    </lineage>
</organism>
<evidence type="ECO:0000256" key="5">
    <source>
        <dbReference type="ARBA" id="ARBA00022801"/>
    </source>
</evidence>
<keyword evidence="5" id="KW-0378">Hydrolase</keyword>
<evidence type="ECO:0000256" key="2">
    <source>
        <dbReference type="ARBA" id="ARBA00006220"/>
    </source>
</evidence>
<dbReference type="InterPro" id="IPR008162">
    <property type="entry name" value="Pyrophosphatase"/>
</dbReference>
<dbReference type="EMBL" id="OB660081">
    <property type="protein sequence ID" value="CAD7222619.1"/>
    <property type="molecule type" value="Genomic_DNA"/>
</dbReference>
<dbReference type="InterPro" id="IPR036649">
    <property type="entry name" value="Pyrophosphatase_sf"/>
</dbReference>
<dbReference type="GO" id="GO:0005737">
    <property type="term" value="C:cytoplasm"/>
    <property type="evidence" value="ECO:0007669"/>
    <property type="project" value="InterPro"/>
</dbReference>
<dbReference type="GO" id="GO:0004427">
    <property type="term" value="F:inorganic diphosphate phosphatase activity"/>
    <property type="evidence" value="ECO:0007669"/>
    <property type="project" value="UniProtKB-EC"/>
</dbReference>
<evidence type="ECO:0000313" key="7">
    <source>
        <dbReference type="EMBL" id="CAD7222619.1"/>
    </source>
</evidence>
<dbReference type="AlphaFoldDB" id="A0A7R8ZII2"/>
<evidence type="ECO:0000256" key="4">
    <source>
        <dbReference type="ARBA" id="ARBA00022723"/>
    </source>
</evidence>
<keyword evidence="4" id="KW-0479">Metal-binding</keyword>
<evidence type="ECO:0000256" key="1">
    <source>
        <dbReference type="ARBA" id="ARBA00001946"/>
    </source>
</evidence>
<evidence type="ECO:0000256" key="6">
    <source>
        <dbReference type="ARBA" id="ARBA00022842"/>
    </source>
</evidence>
<comment type="cofactor">
    <cofactor evidence="1">
        <name>Mg(2+)</name>
        <dbReference type="ChEBI" id="CHEBI:18420"/>
    </cofactor>
</comment>
<dbReference type="Gene3D" id="3.90.80.10">
    <property type="entry name" value="Inorganic pyrophosphatase"/>
    <property type="match status" value="1"/>
</dbReference>
<keyword evidence="6" id="KW-0460">Magnesium</keyword>
<name>A0A7R8ZII2_9CRUS</name>
<gene>
    <name evidence="7" type="ORF">CTOB1V02_LOCUS621</name>
</gene>
<dbReference type="GO" id="GO:0000287">
    <property type="term" value="F:magnesium ion binding"/>
    <property type="evidence" value="ECO:0007669"/>
    <property type="project" value="InterPro"/>
</dbReference>
<protein>
    <recommendedName>
        <fullName evidence="3">inorganic diphosphatase</fullName>
        <ecNumber evidence="3">3.6.1.1</ecNumber>
    </recommendedName>
</protein>
<dbReference type="CDD" id="cd00412">
    <property type="entry name" value="pyrophosphatase"/>
    <property type="match status" value="1"/>
</dbReference>
<dbReference type="Pfam" id="PF00719">
    <property type="entry name" value="Pyrophosphatase"/>
    <property type="match status" value="1"/>
</dbReference>
<dbReference type="SUPFAM" id="SSF50324">
    <property type="entry name" value="Inorganic pyrophosphatase"/>
    <property type="match status" value="1"/>
</dbReference>
<proteinExistence type="inferred from homology"/>